<dbReference type="Pfam" id="PF06721">
    <property type="entry name" value="DUF1204"/>
    <property type="match status" value="1"/>
</dbReference>
<keyword evidence="4" id="KW-1185">Reference proteome</keyword>
<feature type="region of interest" description="Disordered" evidence="2">
    <location>
        <begin position="1"/>
        <end position="119"/>
    </location>
</feature>
<sequence length="467" mass="51417">MGKMNLSVPNASARYRRAPEPLPRSAPRQDARPGANPPSSGSSKRASPSSRQVVDDPSRMRPRSLPPNRHIGPEETLPRKKVVGTPGRVAEVAKDSQKRKDGPEQEQSPPSKKSKSVDFSWNFTHSSGARPFPDDSRSCAELFRKIHFGEGRLPAVEKMKEADAVTDVAQASFEFIARINRLASRYERRVRKLEGERSGASSERIVRLEGQLGEAVRSNQRLSDLVAKLEHHRSGLITERDSLTTKLEEAEVACNGLKLTLNSETRRLRDRRDEYGHHERINAFHEVAGRVQRLLSKHKSYAEAVEASREKFLEYNQAVGNVQMLETLVAEGRISLLDEGIKVRVTAVMGQLKSEVEEVDLPDITEADFDMSQIFAGPLPPIPTWIASPISENTEVCNDEGGSDGSESGEIGGEDLDEQEKVDDRPSDGAEVQADDHPSDGAEEQAAKGLPRPLTPGHESPVVGLVS</sequence>
<name>A0ABM0ZC47_CAMSA</name>
<feature type="region of interest" description="Disordered" evidence="2">
    <location>
        <begin position="394"/>
        <end position="467"/>
    </location>
</feature>
<gene>
    <name evidence="5" type="primary">LOC104789637</name>
</gene>
<evidence type="ECO:0000256" key="2">
    <source>
        <dbReference type="SAM" id="MobiDB-lite"/>
    </source>
</evidence>
<accession>A0ABM0ZC47</accession>
<feature type="compositionally biased region" description="Basic and acidic residues" evidence="2">
    <location>
        <begin position="422"/>
        <end position="440"/>
    </location>
</feature>
<organism evidence="4 5">
    <name type="scientific">Camelina sativa</name>
    <name type="common">False flax</name>
    <name type="synonym">Myagrum sativum</name>
    <dbReference type="NCBI Taxonomy" id="90675"/>
    <lineage>
        <taxon>Eukaryota</taxon>
        <taxon>Viridiplantae</taxon>
        <taxon>Streptophyta</taxon>
        <taxon>Embryophyta</taxon>
        <taxon>Tracheophyta</taxon>
        <taxon>Spermatophyta</taxon>
        <taxon>Magnoliopsida</taxon>
        <taxon>eudicotyledons</taxon>
        <taxon>Gunneridae</taxon>
        <taxon>Pentapetalae</taxon>
        <taxon>rosids</taxon>
        <taxon>malvids</taxon>
        <taxon>Brassicales</taxon>
        <taxon>Brassicaceae</taxon>
        <taxon>Camelineae</taxon>
        <taxon>Camelina</taxon>
    </lineage>
</organism>
<feature type="coiled-coil region" evidence="1">
    <location>
        <begin position="176"/>
        <end position="203"/>
    </location>
</feature>
<dbReference type="InterPro" id="IPR009596">
    <property type="entry name" value="DUF1204"/>
</dbReference>
<dbReference type="GeneID" id="104789637"/>
<reference evidence="4" key="1">
    <citation type="journal article" date="2014" name="Nat. Commun.">
        <title>The emerging biofuel crop Camelina sativa retains a highly undifferentiated hexaploid genome structure.</title>
        <authorList>
            <person name="Kagale S."/>
            <person name="Koh C."/>
            <person name="Nixon J."/>
            <person name="Bollina V."/>
            <person name="Clarke W.E."/>
            <person name="Tuteja R."/>
            <person name="Spillane C."/>
            <person name="Robinson S.J."/>
            <person name="Links M.G."/>
            <person name="Clarke C."/>
            <person name="Higgins E.E."/>
            <person name="Huebert T."/>
            <person name="Sharpe A.G."/>
            <person name="Parkin I.A."/>
        </authorList>
    </citation>
    <scope>NUCLEOTIDE SEQUENCE [LARGE SCALE GENOMIC DNA]</scope>
    <source>
        <strain evidence="4">cv. DH55</strain>
    </source>
</reference>
<evidence type="ECO:0000259" key="3">
    <source>
        <dbReference type="Pfam" id="PF06721"/>
    </source>
</evidence>
<evidence type="ECO:0000313" key="4">
    <source>
        <dbReference type="Proteomes" id="UP000694864"/>
    </source>
</evidence>
<proteinExistence type="predicted"/>
<feature type="compositionally biased region" description="Low complexity" evidence="2">
    <location>
        <begin position="37"/>
        <end position="50"/>
    </location>
</feature>
<reference evidence="5" key="2">
    <citation type="submission" date="2025-08" db="UniProtKB">
        <authorList>
            <consortium name="RefSeq"/>
        </authorList>
    </citation>
    <scope>IDENTIFICATION</scope>
    <source>
        <tissue evidence="5">Leaf</tissue>
    </source>
</reference>
<feature type="compositionally biased region" description="Acidic residues" evidence="2">
    <location>
        <begin position="412"/>
        <end position="421"/>
    </location>
</feature>
<feature type="compositionally biased region" description="Basic and acidic residues" evidence="2">
    <location>
        <begin position="91"/>
        <end position="103"/>
    </location>
</feature>
<dbReference type="RefSeq" id="XP_010513606.1">
    <property type="nucleotide sequence ID" value="XM_010515304.1"/>
</dbReference>
<evidence type="ECO:0000256" key="1">
    <source>
        <dbReference type="SAM" id="Coils"/>
    </source>
</evidence>
<dbReference type="Proteomes" id="UP000694864">
    <property type="component" value="Chromosome 5"/>
</dbReference>
<keyword evidence="1" id="KW-0175">Coiled coil</keyword>
<protein>
    <submittedName>
        <fullName evidence="5">Uncharacterized protein LOC104789637</fullName>
    </submittedName>
</protein>
<evidence type="ECO:0000313" key="5">
    <source>
        <dbReference type="RefSeq" id="XP_010513606.1"/>
    </source>
</evidence>
<feature type="domain" description="DUF1204" evidence="3">
    <location>
        <begin position="234"/>
        <end position="414"/>
    </location>
</feature>